<dbReference type="GO" id="GO:0031297">
    <property type="term" value="P:replication fork processing"/>
    <property type="evidence" value="ECO:0007669"/>
    <property type="project" value="TreeGrafter"/>
</dbReference>
<protein>
    <recommendedName>
        <fullName evidence="23">E3 ubiquitin-protein ligase TRAIP</fullName>
        <ecNumber evidence="7">2.3.2.27</ecNumber>
    </recommendedName>
    <alternativeName>
        <fullName evidence="24">TRAF-interacting protein</fullName>
    </alternativeName>
</protein>
<comment type="catalytic activity">
    <reaction evidence="1">
        <text>S-ubiquitinyl-[E2 ubiquitin-conjugating enzyme]-L-cysteine + [acceptor protein]-L-lysine = [E2 ubiquitin-conjugating enzyme]-L-cysteine + N(6)-ubiquitinyl-[acceptor protein]-L-lysine.</text>
        <dbReference type="EC" id="2.3.2.27"/>
    </reaction>
</comment>
<keyword evidence="8" id="KW-0158">Chromosome</keyword>
<dbReference type="CTD" id="10293"/>
<evidence type="ECO:0000256" key="15">
    <source>
        <dbReference type="ARBA" id="ARBA00022786"/>
    </source>
</evidence>
<evidence type="ECO:0000256" key="20">
    <source>
        <dbReference type="ARBA" id="ARBA00023242"/>
    </source>
</evidence>
<comment type="subcellular location">
    <subcellularLocation>
        <location evidence="2">Chromosome</location>
    </subcellularLocation>
    <subcellularLocation>
        <location evidence="3">Cytoplasm</location>
        <location evidence="3">Perinuclear region</location>
    </subcellularLocation>
    <subcellularLocation>
        <location evidence="4">Nucleus</location>
        <location evidence="4">Nucleolus</location>
    </subcellularLocation>
    <subcellularLocation>
        <location evidence="5">Nucleus</location>
        <location evidence="5">Nucleoplasm</location>
    </subcellularLocation>
</comment>
<dbReference type="PROSITE" id="PS50089">
    <property type="entry name" value="ZF_RING_2"/>
    <property type="match status" value="1"/>
</dbReference>
<proteinExistence type="inferred from homology"/>
<sequence length="467" mass="52915">MPIRALCTICSDFFDHSRDVAAIHCGHTFHLQCLIQWFETAPSRTCPQCRIQVGRRTIINKLFFDLAQEEESVLDAEFLKNELDNTRAQLSQKEKEKRDSQVIIDTLRDTLEERNATVESLQKALDKAEMLCSTLKMKYLEQQQDESKQAQEEARRLRSKMKTMERIELLLQSQRPEVEEMIRDMGVGHSAVEQLAVYCVSLKKEYENLKEARKASGELADRLKKDLFSSKSKLQTVYSELDQTKLELKSAQKDLQSADKEIVSLKKKLTMLQETLNLPPMDSETVNRLVLESPAPIEMLSLKLHRPAFGDDIDLNATFDVDTPPSQPSSIHHGRAKKLCQEIAHSPVQDIPKKMPKGPKQESQLSLGGQHCVGEPDEELASAFPVFIRNAVLGQKQPKRAKAETCRGTDTVRTGFDGLGGRTKFIQPTDTTMIRPVPVKPKPKTKQRVGVKRALPPSQAKLDTFLW</sequence>
<evidence type="ECO:0000256" key="24">
    <source>
        <dbReference type="ARBA" id="ARBA00079945"/>
    </source>
</evidence>
<evidence type="ECO:0000256" key="4">
    <source>
        <dbReference type="ARBA" id="ARBA00004604"/>
    </source>
</evidence>
<comment type="similarity">
    <text evidence="21">Belongs to the TRAIP family.</text>
</comment>
<evidence type="ECO:0000256" key="21">
    <source>
        <dbReference type="ARBA" id="ARBA00061509"/>
    </source>
</evidence>
<feature type="coiled-coil region" evidence="26">
    <location>
        <begin position="192"/>
        <end position="275"/>
    </location>
</feature>
<dbReference type="RefSeq" id="XP_027442857.1">
    <property type="nucleotide sequence ID" value="XM_027587056.1"/>
</dbReference>
<keyword evidence="17" id="KW-0832">Ubl conjugation</keyword>
<dbReference type="GO" id="GO:0006281">
    <property type="term" value="P:DNA repair"/>
    <property type="evidence" value="ECO:0007669"/>
    <property type="project" value="UniProtKB-KW"/>
</dbReference>
<dbReference type="AlphaFoldDB" id="A0A6J2CJK4"/>
<keyword evidence="18 26" id="KW-0175">Coiled coil</keyword>
<evidence type="ECO:0000256" key="16">
    <source>
        <dbReference type="ARBA" id="ARBA00022833"/>
    </source>
</evidence>
<dbReference type="GO" id="GO:0005730">
    <property type="term" value="C:nucleolus"/>
    <property type="evidence" value="ECO:0007669"/>
    <property type="project" value="UniProtKB-SubCell"/>
</dbReference>
<evidence type="ECO:0000256" key="22">
    <source>
        <dbReference type="ARBA" id="ARBA00065918"/>
    </source>
</evidence>
<gene>
    <name evidence="30" type="primary">LOC113918534</name>
</gene>
<evidence type="ECO:0000256" key="13">
    <source>
        <dbReference type="ARBA" id="ARBA00022763"/>
    </source>
</evidence>
<feature type="region of interest" description="Disordered" evidence="27">
    <location>
        <begin position="349"/>
        <end position="368"/>
    </location>
</feature>
<name>A0A6J2CJK4_ZALCA</name>
<keyword evidence="11" id="KW-0479">Metal-binding</keyword>
<accession>A0A6J2CJK4</accession>
<organism evidence="29 30">
    <name type="scientific">Zalophus californianus</name>
    <name type="common">California sealion</name>
    <dbReference type="NCBI Taxonomy" id="9704"/>
    <lineage>
        <taxon>Eukaryota</taxon>
        <taxon>Metazoa</taxon>
        <taxon>Chordata</taxon>
        <taxon>Craniata</taxon>
        <taxon>Vertebrata</taxon>
        <taxon>Euteleostomi</taxon>
        <taxon>Mammalia</taxon>
        <taxon>Eutheria</taxon>
        <taxon>Laurasiatheria</taxon>
        <taxon>Carnivora</taxon>
        <taxon>Caniformia</taxon>
        <taxon>Pinnipedia</taxon>
        <taxon>Otariidae</taxon>
        <taxon>Zalophus</taxon>
    </lineage>
</organism>
<evidence type="ECO:0000256" key="18">
    <source>
        <dbReference type="ARBA" id="ARBA00023054"/>
    </source>
</evidence>
<feature type="coiled-coil region" evidence="26">
    <location>
        <begin position="76"/>
        <end position="167"/>
    </location>
</feature>
<dbReference type="GO" id="GO:0048471">
    <property type="term" value="C:perinuclear region of cytoplasm"/>
    <property type="evidence" value="ECO:0007669"/>
    <property type="project" value="UniProtKB-SubCell"/>
</dbReference>
<dbReference type="Gene3D" id="3.30.40.10">
    <property type="entry name" value="Zinc/RING finger domain, C3HC4 (zinc finger)"/>
    <property type="match status" value="1"/>
</dbReference>
<keyword evidence="12" id="KW-0677">Repeat</keyword>
<evidence type="ECO:0000256" key="14">
    <source>
        <dbReference type="ARBA" id="ARBA00022771"/>
    </source>
</evidence>
<dbReference type="InterPro" id="IPR013083">
    <property type="entry name" value="Znf_RING/FYVE/PHD"/>
</dbReference>
<evidence type="ECO:0000256" key="26">
    <source>
        <dbReference type="SAM" id="Coils"/>
    </source>
</evidence>
<dbReference type="EC" id="2.3.2.27" evidence="7"/>
<dbReference type="SUPFAM" id="SSF57850">
    <property type="entry name" value="RING/U-box"/>
    <property type="match status" value="1"/>
</dbReference>
<keyword evidence="15" id="KW-0833">Ubl conjugation pathway</keyword>
<dbReference type="InterPro" id="IPR001841">
    <property type="entry name" value="Znf_RING"/>
</dbReference>
<evidence type="ECO:0000313" key="29">
    <source>
        <dbReference type="Proteomes" id="UP000515165"/>
    </source>
</evidence>
<evidence type="ECO:0000256" key="7">
    <source>
        <dbReference type="ARBA" id="ARBA00012483"/>
    </source>
</evidence>
<dbReference type="GO" id="GO:0007165">
    <property type="term" value="P:signal transduction"/>
    <property type="evidence" value="ECO:0007669"/>
    <property type="project" value="UniProtKB-ARBA"/>
</dbReference>
<evidence type="ECO:0000256" key="2">
    <source>
        <dbReference type="ARBA" id="ARBA00004286"/>
    </source>
</evidence>
<evidence type="ECO:0000256" key="10">
    <source>
        <dbReference type="ARBA" id="ARBA00022679"/>
    </source>
</evidence>
<dbReference type="Proteomes" id="UP000515165">
    <property type="component" value="Chromosome 1"/>
</dbReference>
<feature type="domain" description="RING-type" evidence="28">
    <location>
        <begin position="7"/>
        <end position="50"/>
    </location>
</feature>
<dbReference type="SMART" id="SM00184">
    <property type="entry name" value="RING"/>
    <property type="match status" value="1"/>
</dbReference>
<evidence type="ECO:0000256" key="9">
    <source>
        <dbReference type="ARBA" id="ARBA00022490"/>
    </source>
</evidence>
<dbReference type="GO" id="GO:0005654">
    <property type="term" value="C:nucleoplasm"/>
    <property type="evidence" value="ECO:0007669"/>
    <property type="project" value="UniProtKB-SubCell"/>
</dbReference>
<evidence type="ECO:0000256" key="5">
    <source>
        <dbReference type="ARBA" id="ARBA00004642"/>
    </source>
</evidence>
<evidence type="ECO:0000256" key="25">
    <source>
        <dbReference type="PROSITE-ProRule" id="PRU00175"/>
    </source>
</evidence>
<dbReference type="InterPro" id="IPR052639">
    <property type="entry name" value="TRAIP_ubiq-protein_ligase"/>
</dbReference>
<evidence type="ECO:0000256" key="3">
    <source>
        <dbReference type="ARBA" id="ARBA00004556"/>
    </source>
</evidence>
<comment type="pathway">
    <text evidence="6">Protein modification; protein ubiquitination.</text>
</comment>
<dbReference type="GO" id="GO:0061630">
    <property type="term" value="F:ubiquitin protein ligase activity"/>
    <property type="evidence" value="ECO:0007669"/>
    <property type="project" value="UniProtKB-EC"/>
</dbReference>
<dbReference type="Pfam" id="PF13639">
    <property type="entry name" value="zf-RING_2"/>
    <property type="match status" value="1"/>
</dbReference>
<evidence type="ECO:0000256" key="6">
    <source>
        <dbReference type="ARBA" id="ARBA00004906"/>
    </source>
</evidence>
<dbReference type="PANTHER" id="PTHR46569:SF1">
    <property type="entry name" value="E3 UBIQUITIN-PROTEIN LIGASE RFWD3-RELATED"/>
    <property type="match status" value="1"/>
</dbReference>
<reference evidence="30" key="1">
    <citation type="submission" date="2025-08" db="UniProtKB">
        <authorList>
            <consortium name="RefSeq"/>
        </authorList>
    </citation>
    <scope>IDENTIFICATION</scope>
    <source>
        <tissue evidence="30">Blood</tissue>
    </source>
</reference>
<keyword evidence="10" id="KW-0808">Transferase</keyword>
<keyword evidence="29" id="KW-1185">Reference proteome</keyword>
<evidence type="ECO:0000256" key="11">
    <source>
        <dbReference type="ARBA" id="ARBA00022723"/>
    </source>
</evidence>
<keyword evidence="9" id="KW-0963">Cytoplasm</keyword>
<evidence type="ECO:0000256" key="27">
    <source>
        <dbReference type="SAM" id="MobiDB-lite"/>
    </source>
</evidence>
<evidence type="ECO:0000256" key="17">
    <source>
        <dbReference type="ARBA" id="ARBA00022843"/>
    </source>
</evidence>
<evidence type="ECO:0000256" key="1">
    <source>
        <dbReference type="ARBA" id="ARBA00000900"/>
    </source>
</evidence>
<evidence type="ECO:0000313" key="30">
    <source>
        <dbReference type="RefSeq" id="XP_027442857.1"/>
    </source>
</evidence>
<evidence type="ECO:0000256" key="8">
    <source>
        <dbReference type="ARBA" id="ARBA00022454"/>
    </source>
</evidence>
<evidence type="ECO:0000256" key="19">
    <source>
        <dbReference type="ARBA" id="ARBA00023204"/>
    </source>
</evidence>
<dbReference type="CDD" id="cd16480">
    <property type="entry name" value="RING-H2_TRAIP"/>
    <property type="match status" value="1"/>
</dbReference>
<dbReference type="FunFam" id="3.30.40.10:FF:000431">
    <property type="entry name" value="E3 ubiquitin-protein ligase TRAIP"/>
    <property type="match status" value="1"/>
</dbReference>
<dbReference type="GeneID" id="113918534"/>
<keyword evidence="20" id="KW-0539">Nucleus</keyword>
<keyword evidence="13" id="KW-0227">DNA damage</keyword>
<keyword evidence="14 25" id="KW-0863">Zinc-finger</keyword>
<dbReference type="GO" id="GO:0090734">
    <property type="term" value="C:site of DNA damage"/>
    <property type="evidence" value="ECO:0007669"/>
    <property type="project" value="TreeGrafter"/>
</dbReference>
<keyword evidence="19" id="KW-0234">DNA repair</keyword>
<dbReference type="GO" id="GO:0016567">
    <property type="term" value="P:protein ubiquitination"/>
    <property type="evidence" value="ECO:0007669"/>
    <property type="project" value="UniProtKB-ARBA"/>
</dbReference>
<evidence type="ECO:0000256" key="12">
    <source>
        <dbReference type="ARBA" id="ARBA00022737"/>
    </source>
</evidence>
<dbReference type="GO" id="GO:0008270">
    <property type="term" value="F:zinc ion binding"/>
    <property type="evidence" value="ECO:0007669"/>
    <property type="project" value="UniProtKB-KW"/>
</dbReference>
<dbReference type="PANTHER" id="PTHR46569">
    <property type="entry name" value="E3 UBIQUITIN-PROTEIN LIGASE TRAIP"/>
    <property type="match status" value="1"/>
</dbReference>
<evidence type="ECO:0000259" key="28">
    <source>
        <dbReference type="PROSITE" id="PS50089"/>
    </source>
</evidence>
<keyword evidence="16" id="KW-0862">Zinc</keyword>
<evidence type="ECO:0000256" key="23">
    <source>
        <dbReference type="ARBA" id="ARBA00068429"/>
    </source>
</evidence>
<comment type="subunit">
    <text evidence="22">Interacts (via PIP-box) with PCNA. Binds TRAF1, TRAF2, TRAF3, TRAF5 and TRAF6 is part of the receptor-TRAF signaling complex. May interact with CYLD; the C-terminus interacts with CYLD, however the interaction was not detected with the full-length protein. Interacts with POLK and POLN. Interacts with UIMC1.</text>
</comment>